<evidence type="ECO:0000259" key="1">
    <source>
        <dbReference type="Pfam" id="PF11716"/>
    </source>
</evidence>
<dbReference type="OrthoDB" id="113180at2"/>
<protein>
    <submittedName>
        <fullName evidence="2">TIGR03084 family protein</fullName>
    </submittedName>
</protein>
<dbReference type="RefSeq" id="WP_089299674.1">
    <property type="nucleotide sequence ID" value="NZ_FZNW01000002.1"/>
</dbReference>
<gene>
    <name evidence="2" type="ORF">SAMN06265360_1027</name>
</gene>
<proteinExistence type="predicted"/>
<dbReference type="InterPro" id="IPR024344">
    <property type="entry name" value="MDMPI_metal-binding"/>
</dbReference>
<dbReference type="Pfam" id="PF11716">
    <property type="entry name" value="MDMPI_N"/>
    <property type="match status" value="1"/>
</dbReference>
<dbReference type="NCBIfam" id="TIGR03083">
    <property type="entry name" value="maleylpyruvate isomerase family mycothiol-dependent enzyme"/>
    <property type="match status" value="1"/>
</dbReference>
<organism evidence="2 3">
    <name type="scientific">Haloechinothrix alba</name>
    <dbReference type="NCBI Taxonomy" id="664784"/>
    <lineage>
        <taxon>Bacteria</taxon>
        <taxon>Bacillati</taxon>
        <taxon>Actinomycetota</taxon>
        <taxon>Actinomycetes</taxon>
        <taxon>Pseudonocardiales</taxon>
        <taxon>Pseudonocardiaceae</taxon>
        <taxon>Haloechinothrix</taxon>
    </lineage>
</organism>
<dbReference type="Gene3D" id="1.20.120.450">
    <property type="entry name" value="dinb family like domain"/>
    <property type="match status" value="1"/>
</dbReference>
<dbReference type="AlphaFoldDB" id="A0A238VBJ4"/>
<dbReference type="EMBL" id="FZNW01000002">
    <property type="protein sequence ID" value="SNR31626.1"/>
    <property type="molecule type" value="Genomic_DNA"/>
</dbReference>
<sequence length="215" mass="23497">MELEDVISDLTAEGQEVDTMVADIDAATWTLDTPAPGWTISHQIGHLAFVFRIAGLAAADPEGFDRLTSQLGGDFDAAVNSALAEYVNQPPEQLLDHWRAERDRAVAALAAVPQERLVPWLVDPLPAAVLACAGMMELFGHGQDIADTLGVRRERTDRIGHIVGFAVRTWEFGYQARGLTPPDVDFRYELTARAGRCTGRGPRARGVRRCSGTFR</sequence>
<dbReference type="SUPFAM" id="SSF109854">
    <property type="entry name" value="DinB/YfiT-like putative metalloenzymes"/>
    <property type="match status" value="1"/>
</dbReference>
<dbReference type="GO" id="GO:0046872">
    <property type="term" value="F:metal ion binding"/>
    <property type="evidence" value="ECO:0007669"/>
    <property type="project" value="InterPro"/>
</dbReference>
<keyword evidence="3" id="KW-1185">Reference proteome</keyword>
<evidence type="ECO:0000313" key="2">
    <source>
        <dbReference type="EMBL" id="SNR31626.1"/>
    </source>
</evidence>
<accession>A0A238VBJ4</accession>
<name>A0A238VBJ4_9PSEU</name>
<feature type="domain" description="Mycothiol-dependent maleylpyruvate isomerase metal-binding" evidence="1">
    <location>
        <begin position="11"/>
        <end position="146"/>
    </location>
</feature>
<dbReference type="InterPro" id="IPR017517">
    <property type="entry name" value="Maleyloyr_isom"/>
</dbReference>
<evidence type="ECO:0000313" key="3">
    <source>
        <dbReference type="Proteomes" id="UP000198348"/>
    </source>
</evidence>
<reference evidence="2 3" key="1">
    <citation type="submission" date="2017-06" db="EMBL/GenBank/DDBJ databases">
        <authorList>
            <person name="Kim H.J."/>
            <person name="Triplett B.A."/>
        </authorList>
    </citation>
    <scope>NUCLEOTIDE SEQUENCE [LARGE SCALE GENOMIC DNA]</scope>
    <source>
        <strain evidence="2 3">DSM 45207</strain>
    </source>
</reference>
<dbReference type="InterPro" id="IPR034660">
    <property type="entry name" value="DinB/YfiT-like"/>
</dbReference>
<dbReference type="Proteomes" id="UP000198348">
    <property type="component" value="Unassembled WGS sequence"/>
</dbReference>